<dbReference type="PANTHER" id="PTHR12358">
    <property type="entry name" value="SPHINGOSINE KINASE"/>
    <property type="match status" value="1"/>
</dbReference>
<dbReference type="InterPro" id="IPR045363">
    <property type="entry name" value="CERK_C"/>
</dbReference>
<dbReference type="InterPro" id="IPR001206">
    <property type="entry name" value="Diacylglycerol_kinase_cat_dom"/>
</dbReference>
<dbReference type="GO" id="GO:0006672">
    <property type="term" value="P:ceramide metabolic process"/>
    <property type="evidence" value="ECO:0007669"/>
    <property type="project" value="TreeGrafter"/>
</dbReference>
<dbReference type="SUPFAM" id="SSF111331">
    <property type="entry name" value="NAD kinase/diacylglycerol kinase-like"/>
    <property type="match status" value="2"/>
</dbReference>
<evidence type="ECO:0000313" key="4">
    <source>
        <dbReference type="Proteomes" id="UP001293593"/>
    </source>
</evidence>
<dbReference type="Gene3D" id="2.60.200.40">
    <property type="match status" value="1"/>
</dbReference>
<dbReference type="Pfam" id="PF19280">
    <property type="entry name" value="CERK_C"/>
    <property type="match status" value="1"/>
</dbReference>
<accession>A0AAE1THC1</accession>
<feature type="region of interest" description="Disordered" evidence="1">
    <location>
        <begin position="269"/>
        <end position="323"/>
    </location>
</feature>
<feature type="region of interest" description="Disordered" evidence="1">
    <location>
        <begin position="464"/>
        <end position="483"/>
    </location>
</feature>
<proteinExistence type="predicted"/>
<dbReference type="Pfam" id="PF00781">
    <property type="entry name" value="DAGK_cat"/>
    <property type="match status" value="1"/>
</dbReference>
<sequence length="641" mass="71772">MERDGNHDIAEDKSHPDALLNGEPARSSCNLFLDHVGEVTLTFNSNGLSWEAVELLVNETSICLGIKYTSNAATEIKLSDIYAAEFIDYGLMHSSRTSRSMKHLLIGHDIKMYRFTVYGVLRNEIQPSLLDPVKYTFGHNNLQTCQMWVDQLNSSLNLKVERPKNLMVFVHPRSGKGLGCRTWEAVAPIFFRAKVKTKVVVTERAGQAFDVMSSLTNGELNSYDGAVAVGGDGFFNEILNGFLSPRLKAPIPPAPSDLVHLVKDSHGSLVHDGNETAEESTNQSEEQSLLISCPEQVGSRISNSNSHSHHHKRKREREQDQKETYGDKFLAFEDSADQDPEFQILNERFRFGIIPAGSTDAIVMCTTGSRDPMTSALHIVLGKRVHLDIAQVVRWKETPKSAVEPCVRYAASFAGYGFYGDVITESEKYRWMGPKRYDYAGTMVFLRHRSYEAEIGYLEVDSDRSNLSPKGNNQGTRVREKRSPYKPERQICRVNCEVCMPSHMAPGTSGPTPCLRTENTKWKRCKGRFLSVGAAVISCRNEKAPDGLVADAHLSDGFLHLILIKDCPHAYYLWHLTQLARRGGNPFNFKFVEHHKTPAFTFTSLGNESVWNVDGERFQAHQLSAQVLRGLVLLFASGPEV</sequence>
<dbReference type="GO" id="GO:0001729">
    <property type="term" value="F:ceramide kinase activity"/>
    <property type="evidence" value="ECO:0007669"/>
    <property type="project" value="TreeGrafter"/>
</dbReference>
<feature type="region of interest" description="Disordered" evidence="1">
    <location>
        <begin position="1"/>
        <end position="20"/>
    </location>
</feature>
<evidence type="ECO:0000313" key="3">
    <source>
        <dbReference type="EMBL" id="KAK4285213.1"/>
    </source>
</evidence>
<dbReference type="InterPro" id="IPR050187">
    <property type="entry name" value="Lipid_Phosphate_FormReg"/>
</dbReference>
<dbReference type="InterPro" id="IPR016064">
    <property type="entry name" value="NAD/diacylglycerol_kinase_sf"/>
</dbReference>
<reference evidence="3" key="1">
    <citation type="submission" date="2023-10" db="EMBL/GenBank/DDBJ databases">
        <title>Chromosome-level genome of the transformable northern wattle, Acacia crassicarpa.</title>
        <authorList>
            <person name="Massaro I."/>
            <person name="Sinha N.R."/>
            <person name="Poethig S."/>
            <person name="Leichty A.R."/>
        </authorList>
    </citation>
    <scope>NUCLEOTIDE SEQUENCE</scope>
    <source>
        <strain evidence="3">Acra3RX</strain>
        <tissue evidence="3">Leaf</tissue>
    </source>
</reference>
<evidence type="ECO:0000256" key="1">
    <source>
        <dbReference type="SAM" id="MobiDB-lite"/>
    </source>
</evidence>
<dbReference type="PROSITE" id="PS50146">
    <property type="entry name" value="DAGK"/>
    <property type="match status" value="1"/>
</dbReference>
<feature type="domain" description="DAGKc" evidence="2">
    <location>
        <begin position="161"/>
        <end position="396"/>
    </location>
</feature>
<dbReference type="Proteomes" id="UP001293593">
    <property type="component" value="Unassembled WGS sequence"/>
</dbReference>
<dbReference type="InterPro" id="IPR017438">
    <property type="entry name" value="ATP-NAD_kinase_N"/>
</dbReference>
<evidence type="ECO:0000259" key="2">
    <source>
        <dbReference type="PROSITE" id="PS50146"/>
    </source>
</evidence>
<comment type="caution">
    <text evidence="3">The sequence shown here is derived from an EMBL/GenBank/DDBJ whole genome shotgun (WGS) entry which is preliminary data.</text>
</comment>
<dbReference type="GO" id="GO:0016020">
    <property type="term" value="C:membrane"/>
    <property type="evidence" value="ECO:0007669"/>
    <property type="project" value="GOC"/>
</dbReference>
<keyword evidence="4" id="KW-1185">Reference proteome</keyword>
<feature type="compositionally biased region" description="Polar residues" evidence="1">
    <location>
        <begin position="279"/>
        <end position="290"/>
    </location>
</feature>
<feature type="compositionally biased region" description="Basic and acidic residues" evidence="1">
    <location>
        <begin position="1"/>
        <end position="16"/>
    </location>
</feature>
<dbReference type="AlphaFoldDB" id="A0AAE1THC1"/>
<feature type="compositionally biased region" description="Polar residues" evidence="1">
    <location>
        <begin position="465"/>
        <end position="476"/>
    </location>
</feature>
<gene>
    <name evidence="3" type="ORF">QN277_001942</name>
</gene>
<name>A0AAE1THC1_9FABA</name>
<protein>
    <recommendedName>
        <fullName evidence="2">DAGKc domain-containing protein</fullName>
    </recommendedName>
</protein>
<dbReference type="Gene3D" id="3.40.50.10330">
    <property type="entry name" value="Probable inorganic polyphosphate/atp-NAD kinase, domain 1"/>
    <property type="match status" value="1"/>
</dbReference>
<organism evidence="3 4">
    <name type="scientific">Acacia crassicarpa</name>
    <name type="common">northern wattle</name>
    <dbReference type="NCBI Taxonomy" id="499986"/>
    <lineage>
        <taxon>Eukaryota</taxon>
        <taxon>Viridiplantae</taxon>
        <taxon>Streptophyta</taxon>
        <taxon>Embryophyta</taxon>
        <taxon>Tracheophyta</taxon>
        <taxon>Spermatophyta</taxon>
        <taxon>Magnoliopsida</taxon>
        <taxon>eudicotyledons</taxon>
        <taxon>Gunneridae</taxon>
        <taxon>Pentapetalae</taxon>
        <taxon>rosids</taxon>
        <taxon>fabids</taxon>
        <taxon>Fabales</taxon>
        <taxon>Fabaceae</taxon>
        <taxon>Caesalpinioideae</taxon>
        <taxon>mimosoid clade</taxon>
        <taxon>Acacieae</taxon>
        <taxon>Acacia</taxon>
    </lineage>
</organism>
<dbReference type="PANTHER" id="PTHR12358:SF6">
    <property type="entry name" value="CERAMIDE KINASE"/>
    <property type="match status" value="1"/>
</dbReference>
<dbReference type="EMBL" id="JAWXYG010000001">
    <property type="protein sequence ID" value="KAK4285213.1"/>
    <property type="molecule type" value="Genomic_DNA"/>
</dbReference>